<accession>A0ABQ9X973</accession>
<sequence>MVMFIFAIIDHPEHVHFSLREKRNMMIDALLRGVLMLILSRKMVDGNLQPRNWMPKRRKDGDSSEPSADPYFNLLTQRTSECPPAHLHAAGRLSNTKTTIHISTLLTFLVSSSTKYKIVDVRKSTSESASNELVFEGETEPDWTWWHHTPDSRAGSMVGLSFTTPAGPTLTSIEAELNPSNMKEVIVFRTNIDLDWSILVLFFVVTNIITHSGGLSVMDVVVCEDIYCEDTLLVDSDCVSHHSIHHLPNAPPTVTLFSIQLQSNPGQFILVVEGMELPHNDRSIRDHAIQNGWSELQQDIHCVECVVGERDDHESAEQPVLHSTITHTSFCPSIAGRVEGESDFGSDRKDTASQSVLDDYQPRRQQSISRPRIQLLTYRLVNMTASDINVLFLSPLSFTIPAIPTLVSVEVGYERDLIVPLTLTGEGMPDGTYEVRVMKNGSTLKVVFTIDIVLNEGELEISQIDSFFVRESEYFISSINALHGDTVRIPNPLTFVIPPVMLDMTMDRVEIVALILAPVLSPPDDKLSTDVLSLSPLCPAHLMPVDGCVFCAGRGE</sequence>
<evidence type="ECO:0000313" key="3">
    <source>
        <dbReference type="Proteomes" id="UP001281761"/>
    </source>
</evidence>
<keyword evidence="3" id="KW-1185">Reference proteome</keyword>
<proteinExistence type="predicted"/>
<dbReference type="EMBL" id="JARBJD010000220">
    <property type="protein sequence ID" value="KAK2946735.1"/>
    <property type="molecule type" value="Genomic_DNA"/>
</dbReference>
<name>A0ABQ9X973_9EUKA</name>
<evidence type="ECO:0000256" key="1">
    <source>
        <dbReference type="SAM" id="MobiDB-lite"/>
    </source>
</evidence>
<feature type="region of interest" description="Disordered" evidence="1">
    <location>
        <begin position="339"/>
        <end position="365"/>
    </location>
</feature>
<feature type="region of interest" description="Disordered" evidence="1">
    <location>
        <begin position="49"/>
        <end position="70"/>
    </location>
</feature>
<comment type="caution">
    <text evidence="2">The sequence shown here is derived from an EMBL/GenBank/DDBJ whole genome shotgun (WGS) entry which is preliminary data.</text>
</comment>
<protein>
    <submittedName>
        <fullName evidence="2">Uncharacterized protein</fullName>
    </submittedName>
</protein>
<organism evidence="2 3">
    <name type="scientific">Blattamonas nauphoetae</name>
    <dbReference type="NCBI Taxonomy" id="2049346"/>
    <lineage>
        <taxon>Eukaryota</taxon>
        <taxon>Metamonada</taxon>
        <taxon>Preaxostyla</taxon>
        <taxon>Oxymonadida</taxon>
        <taxon>Blattamonas</taxon>
    </lineage>
</organism>
<evidence type="ECO:0000313" key="2">
    <source>
        <dbReference type="EMBL" id="KAK2946735.1"/>
    </source>
</evidence>
<dbReference type="Proteomes" id="UP001281761">
    <property type="component" value="Unassembled WGS sequence"/>
</dbReference>
<gene>
    <name evidence="2" type="ORF">BLNAU_18331</name>
</gene>
<reference evidence="2 3" key="1">
    <citation type="journal article" date="2022" name="bioRxiv">
        <title>Genomics of Preaxostyla Flagellates Illuminates Evolutionary Transitions and the Path Towards Mitochondrial Loss.</title>
        <authorList>
            <person name="Novak L.V.F."/>
            <person name="Treitli S.C."/>
            <person name="Pyrih J."/>
            <person name="Halakuc P."/>
            <person name="Pipaliya S.V."/>
            <person name="Vacek V."/>
            <person name="Brzon O."/>
            <person name="Soukal P."/>
            <person name="Eme L."/>
            <person name="Dacks J.B."/>
            <person name="Karnkowska A."/>
            <person name="Elias M."/>
            <person name="Hampl V."/>
        </authorList>
    </citation>
    <scope>NUCLEOTIDE SEQUENCE [LARGE SCALE GENOMIC DNA]</scope>
    <source>
        <strain evidence="2">NAU3</strain>
        <tissue evidence="2">Gut</tissue>
    </source>
</reference>